<dbReference type="Pfam" id="PF00072">
    <property type="entry name" value="Response_reg"/>
    <property type="match status" value="1"/>
</dbReference>
<dbReference type="Gene3D" id="3.30.565.10">
    <property type="entry name" value="Histidine kinase-like ATPase, C-terminal domain"/>
    <property type="match status" value="1"/>
</dbReference>
<dbReference type="PRINTS" id="PR00344">
    <property type="entry name" value="BCTRLSENSOR"/>
</dbReference>
<evidence type="ECO:0000256" key="7">
    <source>
        <dbReference type="SAM" id="Phobius"/>
    </source>
</evidence>
<organism evidence="10 11">
    <name type="scientific">Aquiflexum balticum DSM 16537</name>
    <dbReference type="NCBI Taxonomy" id="758820"/>
    <lineage>
        <taxon>Bacteria</taxon>
        <taxon>Pseudomonadati</taxon>
        <taxon>Bacteroidota</taxon>
        <taxon>Cytophagia</taxon>
        <taxon>Cytophagales</taxon>
        <taxon>Cyclobacteriaceae</taxon>
        <taxon>Aquiflexum</taxon>
    </lineage>
</organism>
<accession>A0A1W2H4C5</accession>
<dbReference type="SUPFAM" id="SSF55874">
    <property type="entry name" value="ATPase domain of HSP90 chaperone/DNA topoisomerase II/histidine kinase"/>
    <property type="match status" value="1"/>
</dbReference>
<keyword evidence="5 10" id="KW-0418">Kinase</keyword>
<dbReference type="InterPro" id="IPR005467">
    <property type="entry name" value="His_kinase_dom"/>
</dbReference>
<dbReference type="Gene3D" id="3.40.50.2300">
    <property type="match status" value="1"/>
</dbReference>
<evidence type="ECO:0000259" key="9">
    <source>
        <dbReference type="PROSITE" id="PS50110"/>
    </source>
</evidence>
<dbReference type="EC" id="2.7.13.3" evidence="2"/>
<dbReference type="SMART" id="SM00388">
    <property type="entry name" value="HisKA"/>
    <property type="match status" value="1"/>
</dbReference>
<sequence>MKGAVFVFFILINLPLSAKEDEDYFKKIDSLTSSINQARKSEDLEKEIELLYERFQLNTRTLNHNQSYVWGLELENLKDQHKNLEIVKKIKQPFFSRMGWLFNTFSEYETSIEYYQKSVAIAEKEGNLEAKYKDLGAIAFTRFLLGDQEKALHQLDNLMQEVLALGNENLKAEINYRYYTVWVESEPEKALGFARESLNTSNPRDLSHRLTTVGNCFTKLGELDSALFYTYKGLELAKENLFYTQESNALILLVSIYSQLGDFQKAFENFQIYHMLENDARSFRSGLKLMAINQEILEEKLLLQESLAEEKLRNQRVLLWIFVFVTWVLGLTLYLLYKKILLINQQKKRIEEEKIRAEQSEQYVEQFLINLSHEIRTPMHAISGMVNALLRNPESSFKEEYMEAMRISSDNLLILINDILDLAKIESGKMQLIPDQFKPVQVAMGVVNLLKFKASEKGLTLGVDVAEDFPEKMVADPSRLSQVLINLVGNAIKFTDSGKIQLIMSKAGENARFEVQDTGIGIPEENRDLIFKSFEQLGKENSKKYEGTGLGLSISKKLIELQGGTIWVESEPGKGSRFIFELPIHSEQVSLSDPEINLPLDLKSLGEKLKGIRILLVDDDEFNMMVVQDDLNFFIPEVSILVAKSGEEALQLFEKNDFDLVLMDIQMPGMGGIAAAKKMRELEQQGKTGKRTPIIALTANIVQSEINRFMASGMEDYIPKPYKVEEILGIISHYIK</sequence>
<dbReference type="InterPro" id="IPR003661">
    <property type="entry name" value="HisK_dim/P_dom"/>
</dbReference>
<dbReference type="PROSITE" id="PS50110">
    <property type="entry name" value="RESPONSE_REGULATORY"/>
    <property type="match status" value="1"/>
</dbReference>
<evidence type="ECO:0000256" key="2">
    <source>
        <dbReference type="ARBA" id="ARBA00012438"/>
    </source>
</evidence>
<dbReference type="InterPro" id="IPR011006">
    <property type="entry name" value="CheY-like_superfamily"/>
</dbReference>
<keyword evidence="3 6" id="KW-0597">Phosphoprotein</keyword>
<keyword evidence="4" id="KW-0808">Transferase</keyword>
<dbReference type="STRING" id="758820.SAMN00777080_1916"/>
<dbReference type="SUPFAM" id="SSF47384">
    <property type="entry name" value="Homodimeric domain of signal transducing histidine kinase"/>
    <property type="match status" value="1"/>
</dbReference>
<feature type="domain" description="Response regulatory" evidence="9">
    <location>
        <begin position="613"/>
        <end position="735"/>
    </location>
</feature>
<dbReference type="CDD" id="cd16922">
    <property type="entry name" value="HATPase_EvgS-ArcB-TorS-like"/>
    <property type="match status" value="1"/>
</dbReference>
<dbReference type="EMBL" id="LT838813">
    <property type="protein sequence ID" value="SMD43326.1"/>
    <property type="molecule type" value="Genomic_DNA"/>
</dbReference>
<feature type="transmembrane region" description="Helical" evidence="7">
    <location>
        <begin position="317"/>
        <end position="337"/>
    </location>
</feature>
<dbReference type="FunFam" id="3.30.565.10:FF:000010">
    <property type="entry name" value="Sensor histidine kinase RcsC"/>
    <property type="match status" value="1"/>
</dbReference>
<dbReference type="InterPro" id="IPR004358">
    <property type="entry name" value="Sig_transdc_His_kin-like_C"/>
</dbReference>
<dbReference type="InterPro" id="IPR036097">
    <property type="entry name" value="HisK_dim/P_sf"/>
</dbReference>
<proteinExistence type="predicted"/>
<name>A0A1W2H4C5_9BACT</name>
<dbReference type="InterPro" id="IPR003594">
    <property type="entry name" value="HATPase_dom"/>
</dbReference>
<gene>
    <name evidence="10" type="ORF">SAMN00777080_1916</name>
</gene>
<keyword evidence="7" id="KW-0812">Transmembrane</keyword>
<dbReference type="InterPro" id="IPR001789">
    <property type="entry name" value="Sig_transdc_resp-reg_receiver"/>
</dbReference>
<dbReference type="SUPFAM" id="SSF48452">
    <property type="entry name" value="TPR-like"/>
    <property type="match status" value="1"/>
</dbReference>
<dbReference type="AlphaFoldDB" id="A0A1W2H4C5"/>
<dbReference type="Pfam" id="PF00512">
    <property type="entry name" value="HisKA"/>
    <property type="match status" value="1"/>
</dbReference>
<evidence type="ECO:0000256" key="4">
    <source>
        <dbReference type="ARBA" id="ARBA00022679"/>
    </source>
</evidence>
<evidence type="ECO:0000256" key="5">
    <source>
        <dbReference type="ARBA" id="ARBA00022777"/>
    </source>
</evidence>
<dbReference type="PROSITE" id="PS50109">
    <property type="entry name" value="HIS_KIN"/>
    <property type="match status" value="1"/>
</dbReference>
<keyword evidence="7" id="KW-0472">Membrane</keyword>
<dbReference type="SMART" id="SM00448">
    <property type="entry name" value="REC"/>
    <property type="match status" value="1"/>
</dbReference>
<dbReference type="InterPro" id="IPR036890">
    <property type="entry name" value="HATPase_C_sf"/>
</dbReference>
<dbReference type="InterPro" id="IPR011990">
    <property type="entry name" value="TPR-like_helical_dom_sf"/>
</dbReference>
<dbReference type="CDD" id="cd17546">
    <property type="entry name" value="REC_hyHK_CKI1_RcsC-like"/>
    <property type="match status" value="1"/>
</dbReference>
<dbReference type="PANTHER" id="PTHR43047">
    <property type="entry name" value="TWO-COMPONENT HISTIDINE PROTEIN KINASE"/>
    <property type="match status" value="1"/>
</dbReference>
<dbReference type="GO" id="GO:0000155">
    <property type="term" value="F:phosphorelay sensor kinase activity"/>
    <property type="evidence" value="ECO:0007669"/>
    <property type="project" value="InterPro"/>
</dbReference>
<dbReference type="Pfam" id="PF02518">
    <property type="entry name" value="HATPase_c"/>
    <property type="match status" value="1"/>
</dbReference>
<dbReference type="Gene3D" id="1.10.287.130">
    <property type="match status" value="1"/>
</dbReference>
<dbReference type="Proteomes" id="UP000192333">
    <property type="component" value="Chromosome I"/>
</dbReference>
<dbReference type="SUPFAM" id="SSF52172">
    <property type="entry name" value="CheY-like"/>
    <property type="match status" value="1"/>
</dbReference>
<keyword evidence="11" id="KW-1185">Reference proteome</keyword>
<evidence type="ECO:0000256" key="1">
    <source>
        <dbReference type="ARBA" id="ARBA00000085"/>
    </source>
</evidence>
<dbReference type="CDD" id="cd00082">
    <property type="entry name" value="HisKA"/>
    <property type="match status" value="1"/>
</dbReference>
<evidence type="ECO:0000259" key="8">
    <source>
        <dbReference type="PROSITE" id="PS50109"/>
    </source>
</evidence>
<dbReference type="Gene3D" id="1.25.40.10">
    <property type="entry name" value="Tetratricopeptide repeat domain"/>
    <property type="match status" value="2"/>
</dbReference>
<dbReference type="RefSeq" id="WP_084120073.1">
    <property type="nucleotide sequence ID" value="NZ_LT838813.1"/>
</dbReference>
<evidence type="ECO:0000313" key="10">
    <source>
        <dbReference type="EMBL" id="SMD43326.1"/>
    </source>
</evidence>
<feature type="domain" description="Histidine kinase" evidence="8">
    <location>
        <begin position="370"/>
        <end position="586"/>
    </location>
</feature>
<evidence type="ECO:0000256" key="3">
    <source>
        <dbReference type="ARBA" id="ARBA00022553"/>
    </source>
</evidence>
<dbReference type="SMART" id="SM00387">
    <property type="entry name" value="HATPase_c"/>
    <property type="match status" value="1"/>
</dbReference>
<comment type="catalytic activity">
    <reaction evidence="1">
        <text>ATP + protein L-histidine = ADP + protein N-phospho-L-histidine.</text>
        <dbReference type="EC" id="2.7.13.3"/>
    </reaction>
</comment>
<protein>
    <recommendedName>
        <fullName evidence="2">histidine kinase</fullName>
        <ecNumber evidence="2">2.7.13.3</ecNumber>
    </recommendedName>
</protein>
<reference evidence="11" key="1">
    <citation type="submission" date="2017-04" db="EMBL/GenBank/DDBJ databases">
        <authorList>
            <person name="Varghese N."/>
            <person name="Submissions S."/>
        </authorList>
    </citation>
    <scope>NUCLEOTIDE SEQUENCE [LARGE SCALE GENOMIC DNA]</scope>
    <source>
        <strain evidence="11">DSM 16537</strain>
    </source>
</reference>
<dbReference type="OrthoDB" id="9797097at2"/>
<evidence type="ECO:0000313" key="11">
    <source>
        <dbReference type="Proteomes" id="UP000192333"/>
    </source>
</evidence>
<keyword evidence="7" id="KW-1133">Transmembrane helix</keyword>
<feature type="modified residue" description="4-aspartylphosphate" evidence="6">
    <location>
        <position position="664"/>
    </location>
</feature>
<evidence type="ECO:0000256" key="6">
    <source>
        <dbReference type="PROSITE-ProRule" id="PRU00169"/>
    </source>
</evidence>